<sequence length="184" mass="21539">MSETSQRLITELPLVDALFDEHAERFGKQQSAYRNHVYRVINLVLAQRPINDQELEQLQIAAFFHDAGIWLAGTFDYLEPSARLADHYLEEHQRLDWQERIRAMIFNHHKLSAYARGADDLVEAFRRADWIDVSLGLLRFGVPMARIRTIKHKFPNTGFHLLLAKLSGQQLLSQPWRPLPMLRR</sequence>
<dbReference type="RefSeq" id="WP_008929363.1">
    <property type="nucleotide sequence ID" value="NZ_AMRJ01000016.1"/>
</dbReference>
<evidence type="ECO:0000313" key="2">
    <source>
        <dbReference type="EMBL" id="EKF74015.1"/>
    </source>
</evidence>
<reference evidence="2 3" key="1">
    <citation type="journal article" date="2012" name="J. Bacteriol.">
        <title>Genome Sequence of the Alkane-Degrading Bacterium Alcanivorax hongdengensis Type Strain A-11-3.</title>
        <authorList>
            <person name="Lai Q."/>
            <person name="Shao Z."/>
        </authorList>
    </citation>
    <scope>NUCLEOTIDE SEQUENCE [LARGE SCALE GENOMIC DNA]</scope>
    <source>
        <strain evidence="2 3">A-11-3</strain>
    </source>
</reference>
<evidence type="ECO:0000259" key="1">
    <source>
        <dbReference type="Pfam" id="PF01966"/>
    </source>
</evidence>
<dbReference type="EMBL" id="AMRJ01000016">
    <property type="protein sequence ID" value="EKF74015.1"/>
    <property type="molecule type" value="Genomic_DNA"/>
</dbReference>
<dbReference type="eggNOG" id="COG1418">
    <property type="taxonomic scope" value="Bacteria"/>
</dbReference>
<feature type="domain" description="HD" evidence="1">
    <location>
        <begin position="35"/>
        <end position="132"/>
    </location>
</feature>
<dbReference type="OrthoDB" id="459260at2"/>
<dbReference type="STRING" id="1177179.A11A3_10931"/>
<keyword evidence="3" id="KW-1185">Reference proteome</keyword>
<accession>L0WDZ0</accession>
<comment type="caution">
    <text evidence="2">The sequence shown here is derived from an EMBL/GenBank/DDBJ whole genome shotgun (WGS) entry which is preliminary data.</text>
</comment>
<organism evidence="2 3">
    <name type="scientific">Alcanivorax hongdengensis A-11-3</name>
    <dbReference type="NCBI Taxonomy" id="1177179"/>
    <lineage>
        <taxon>Bacteria</taxon>
        <taxon>Pseudomonadati</taxon>
        <taxon>Pseudomonadota</taxon>
        <taxon>Gammaproteobacteria</taxon>
        <taxon>Oceanospirillales</taxon>
        <taxon>Alcanivoracaceae</taxon>
        <taxon>Alcanivorax</taxon>
    </lineage>
</organism>
<name>L0WDZ0_9GAMM</name>
<proteinExistence type="predicted"/>
<dbReference type="PATRIC" id="fig|1177179.3.peg.2183"/>
<protein>
    <recommendedName>
        <fullName evidence="1">HD domain-containing protein</fullName>
    </recommendedName>
</protein>
<dbReference type="Pfam" id="PF01966">
    <property type="entry name" value="HD"/>
    <property type="match status" value="1"/>
</dbReference>
<dbReference type="InterPro" id="IPR006674">
    <property type="entry name" value="HD_domain"/>
</dbReference>
<gene>
    <name evidence="2" type="ORF">A11A3_10931</name>
</gene>
<dbReference type="Proteomes" id="UP000010164">
    <property type="component" value="Unassembled WGS sequence"/>
</dbReference>
<dbReference type="AlphaFoldDB" id="L0WDZ0"/>
<evidence type="ECO:0000313" key="3">
    <source>
        <dbReference type="Proteomes" id="UP000010164"/>
    </source>
</evidence>
<dbReference type="SUPFAM" id="SSF109604">
    <property type="entry name" value="HD-domain/PDEase-like"/>
    <property type="match status" value="1"/>
</dbReference>
<dbReference type="Gene3D" id="1.10.3210.10">
    <property type="entry name" value="Hypothetical protein af1432"/>
    <property type="match status" value="1"/>
</dbReference>